<protein>
    <recommendedName>
        <fullName evidence="1">glycerophosphodiester phosphodiesterase</fullName>
        <ecNumber evidence="1">3.1.4.46</ecNumber>
    </recommendedName>
</protein>
<reference evidence="10 11" key="1">
    <citation type="submission" date="2024-01" db="EMBL/GenBank/DDBJ databases">
        <title>The genomes of 5 underutilized Papilionoideae crops provide insights into root nodulation and disease resistance.</title>
        <authorList>
            <person name="Yuan L."/>
        </authorList>
    </citation>
    <scope>NUCLEOTIDE SEQUENCE [LARGE SCALE GENOMIC DNA]</scope>
    <source>
        <strain evidence="10">LY-2023</strain>
        <tissue evidence="10">Leaf</tissue>
    </source>
</reference>
<keyword evidence="2 8" id="KW-0732">Signal</keyword>
<dbReference type="FunFam" id="3.20.20.190:FF:000011">
    <property type="entry name" value="Glycerophosphodiester phosphodiesterase GDPDL3"/>
    <property type="match status" value="1"/>
</dbReference>
<keyword evidence="3" id="KW-0319">Glycerol metabolism</keyword>
<evidence type="ECO:0000256" key="7">
    <source>
        <dbReference type="SAM" id="MobiDB-lite"/>
    </source>
</evidence>
<organism evidence="10 11">
    <name type="scientific">Clitoria ternatea</name>
    <name type="common">Butterfly pea</name>
    <dbReference type="NCBI Taxonomy" id="43366"/>
    <lineage>
        <taxon>Eukaryota</taxon>
        <taxon>Viridiplantae</taxon>
        <taxon>Streptophyta</taxon>
        <taxon>Embryophyta</taxon>
        <taxon>Tracheophyta</taxon>
        <taxon>Spermatophyta</taxon>
        <taxon>Magnoliopsida</taxon>
        <taxon>eudicotyledons</taxon>
        <taxon>Gunneridae</taxon>
        <taxon>Pentapetalae</taxon>
        <taxon>rosids</taxon>
        <taxon>fabids</taxon>
        <taxon>Fabales</taxon>
        <taxon>Fabaceae</taxon>
        <taxon>Papilionoideae</taxon>
        <taxon>50 kb inversion clade</taxon>
        <taxon>NPAAA clade</taxon>
        <taxon>indigoferoid/millettioid clade</taxon>
        <taxon>Phaseoleae</taxon>
        <taxon>Clitoria</taxon>
    </lineage>
</organism>
<evidence type="ECO:0000256" key="1">
    <source>
        <dbReference type="ARBA" id="ARBA00012247"/>
    </source>
</evidence>
<dbReference type="PANTHER" id="PTHR43620">
    <property type="entry name" value="GLYCEROPHOSPHORYL DIESTER PHOSPHODIESTERASE"/>
    <property type="match status" value="1"/>
</dbReference>
<evidence type="ECO:0000256" key="6">
    <source>
        <dbReference type="ARBA" id="ARBA00047512"/>
    </source>
</evidence>
<comment type="caution">
    <text evidence="10">The sequence shown here is derived from an EMBL/GenBank/DDBJ whole genome shotgun (WGS) entry which is preliminary data.</text>
</comment>
<dbReference type="GO" id="GO:0008889">
    <property type="term" value="F:glycerophosphodiester phosphodiesterase activity"/>
    <property type="evidence" value="ECO:0007669"/>
    <property type="project" value="UniProtKB-EC"/>
</dbReference>
<dbReference type="EC" id="3.1.4.46" evidence="1"/>
<feature type="domain" description="GP-PDE" evidence="9">
    <location>
        <begin position="356"/>
        <end position="654"/>
    </location>
</feature>
<feature type="chain" id="PRO_5042991089" description="glycerophosphodiester phosphodiesterase" evidence="8">
    <location>
        <begin position="18"/>
        <end position="754"/>
    </location>
</feature>
<feature type="compositionally biased region" description="Low complexity" evidence="7">
    <location>
        <begin position="714"/>
        <end position="730"/>
    </location>
</feature>
<dbReference type="SUPFAM" id="SSF51695">
    <property type="entry name" value="PLC-like phosphodiesterases"/>
    <property type="match status" value="2"/>
</dbReference>
<evidence type="ECO:0000256" key="8">
    <source>
        <dbReference type="SAM" id="SignalP"/>
    </source>
</evidence>
<dbReference type="Gene3D" id="3.20.20.190">
    <property type="entry name" value="Phosphatidylinositol (PI) phosphodiesterase"/>
    <property type="match status" value="2"/>
</dbReference>
<evidence type="ECO:0000256" key="4">
    <source>
        <dbReference type="ARBA" id="ARBA00022801"/>
    </source>
</evidence>
<evidence type="ECO:0000256" key="5">
    <source>
        <dbReference type="ARBA" id="ARBA00023180"/>
    </source>
</evidence>
<feature type="signal peptide" evidence="8">
    <location>
        <begin position="1"/>
        <end position="17"/>
    </location>
</feature>
<dbReference type="PROSITE" id="PS51704">
    <property type="entry name" value="GP_PDE"/>
    <property type="match status" value="2"/>
</dbReference>
<dbReference type="AlphaFoldDB" id="A0AAN9I419"/>
<keyword evidence="4" id="KW-0378">Hydrolase</keyword>
<dbReference type="GO" id="GO:0006629">
    <property type="term" value="P:lipid metabolic process"/>
    <property type="evidence" value="ECO:0007669"/>
    <property type="project" value="InterPro"/>
</dbReference>
<evidence type="ECO:0000256" key="2">
    <source>
        <dbReference type="ARBA" id="ARBA00022729"/>
    </source>
</evidence>
<dbReference type="GO" id="GO:0006071">
    <property type="term" value="P:glycerol metabolic process"/>
    <property type="evidence" value="ECO:0007669"/>
    <property type="project" value="UniProtKB-KW"/>
</dbReference>
<feature type="region of interest" description="Disordered" evidence="7">
    <location>
        <begin position="709"/>
        <end position="730"/>
    </location>
</feature>
<dbReference type="EMBL" id="JAYKXN010000008">
    <property type="protein sequence ID" value="KAK7265117.1"/>
    <property type="molecule type" value="Genomic_DNA"/>
</dbReference>
<keyword evidence="11" id="KW-1185">Reference proteome</keyword>
<feature type="domain" description="GP-PDE" evidence="9">
    <location>
        <begin position="48"/>
        <end position="341"/>
    </location>
</feature>
<dbReference type="Proteomes" id="UP001359559">
    <property type="component" value="Unassembled WGS sequence"/>
</dbReference>
<dbReference type="InterPro" id="IPR030395">
    <property type="entry name" value="GP_PDE_dom"/>
</dbReference>
<sequence length="754" mass="81382">MIRSLFLIALLFHATVAQRLVHPLASDFHVPQGPGPVQKWSTLSGNEPLVISRGGFSGFFPEGSPNAIMIAQDLGIILCNLQLTKDGGAFCVTGDTLDNTTTIGMVDPKMNKYNINGKDVEGHFSVDYTGPQIEANVSMIQAIFSRPSFYDSVSPVLNIDVILSGKSPPRFWLNVQNPGFYTQHGVEALDIVLELLKTYQIEFVSSSDTGFLKGMIGKSNKATKVVFQLLDSDDVEPATKQPYGNLVKDLATIKTFASGIMVPKDYIWPVKPDKYLGPPTTLVADAHKLGLEVYAFGFANDIISSYNYSYDPVVEYLQFIDKGDSVDGVVTDFPVTASNAIACYTHNITLPKKGPTLIISDNGASGVYPGSTDLAYQQAIDDGADIIDCSVQLTKDGIAFCANSADLTLDTNAMTKFMARSSKVPEVQQNNGIFSFDLTWSEIQTLKPQMFNPKGSAFQRNPANKNSGKFVTLPQFLELAKAKGVTGILVNVSNAAYYASKKGFDVVDIVRTALSNATFDKQMTQQVLIQSDDSSVLSKFKDIPSYKRVMYLNDIIGDIPKETVEEIKKHADGVNVAKLSVVKGSGSMLTGQTNIVQELHDGNLTIFTHTFKNEYVTLAFDYWSDPTIELATFIQVAQVDGIVTDFPATASRFMRSPCSDPTYRSAILPANPGDLMNSVPKELVPPIGAPPALEVARVVDPPLPSVVNTAKAEPGATPAVSSPSTPSAGARETAAKCGLSLAAMMGFAMLFAAH</sequence>
<gene>
    <name evidence="10" type="ORF">RJT34_32733</name>
</gene>
<proteinExistence type="predicted"/>
<dbReference type="Pfam" id="PF03009">
    <property type="entry name" value="GDPD"/>
    <property type="match status" value="2"/>
</dbReference>
<dbReference type="InterPro" id="IPR017946">
    <property type="entry name" value="PLC-like_Pdiesterase_TIM-brl"/>
</dbReference>
<evidence type="ECO:0000313" key="10">
    <source>
        <dbReference type="EMBL" id="KAK7265117.1"/>
    </source>
</evidence>
<comment type="catalytic activity">
    <reaction evidence="6">
        <text>a sn-glycero-3-phosphodiester + H2O = an alcohol + sn-glycerol 3-phosphate + H(+)</text>
        <dbReference type="Rhea" id="RHEA:12969"/>
        <dbReference type="ChEBI" id="CHEBI:15377"/>
        <dbReference type="ChEBI" id="CHEBI:15378"/>
        <dbReference type="ChEBI" id="CHEBI:30879"/>
        <dbReference type="ChEBI" id="CHEBI:57597"/>
        <dbReference type="ChEBI" id="CHEBI:83408"/>
        <dbReference type="EC" id="3.1.4.46"/>
    </reaction>
</comment>
<dbReference type="PANTHER" id="PTHR43620:SF44">
    <property type="entry name" value="GLYCEROPHOSPHODIESTER PHOSPHODIESTERASE GDPDL6-RELATED"/>
    <property type="match status" value="1"/>
</dbReference>
<dbReference type="CDD" id="cd08604">
    <property type="entry name" value="GDPD_SHV3_repeat_2"/>
    <property type="match status" value="1"/>
</dbReference>
<evidence type="ECO:0000256" key="3">
    <source>
        <dbReference type="ARBA" id="ARBA00022798"/>
    </source>
</evidence>
<evidence type="ECO:0000313" key="11">
    <source>
        <dbReference type="Proteomes" id="UP001359559"/>
    </source>
</evidence>
<accession>A0AAN9I419</accession>
<keyword evidence="5" id="KW-0325">Glycoprotein</keyword>
<evidence type="ECO:0000259" key="9">
    <source>
        <dbReference type="PROSITE" id="PS51704"/>
    </source>
</evidence>
<name>A0AAN9I419_CLITE</name>